<comment type="function">
    <text evidence="1">Neddylation of cullins play an essential role in the regulation of SCF-type complexes activity.</text>
</comment>
<sequence>MPPKVFSLARIKKSLYRCLFLQRKRADQLTTETAPAAPATRSTRSSTRNAAAAPSTDSAAPTAATATKAENTRAKKAVVATEDASATNGDHPSDDEPPPPRKKAARTKDTDKSLSSAKSKGGRSSAAKTSATRKDTSEKTKKPQKNTAIDELNPQTYTPQRLDALFDKYADEPPTADTISPEGLEQLCIDAGMPMEGVLPLLLAWSVNAATMGSITKAEWATLSDLRLILIAISLIIVSQLSEKYYRIDTAPKLGMAMKDLEKILFPSPASDSAKNDATIDAYKKDRLKAFQHNPENAFQKFYSYCFGLARTEQQRNIDVQTAVALWNVLILQKYSIMPDFLAFLEQNASLKGVTKDLWNMLPEFCKSIDKDLNGYDESEAWPSLIDDFVQWKKEQQASATS</sequence>
<feature type="region of interest" description="Disordered" evidence="2">
    <location>
        <begin position="27"/>
        <end position="157"/>
    </location>
</feature>
<dbReference type="InterPro" id="IPR005176">
    <property type="entry name" value="PONY_dom"/>
</dbReference>
<evidence type="ECO:0000313" key="4">
    <source>
        <dbReference type="EMBL" id="KDQ12391.1"/>
    </source>
</evidence>
<evidence type="ECO:0000259" key="3">
    <source>
        <dbReference type="Pfam" id="PF03556"/>
    </source>
</evidence>
<dbReference type="Proteomes" id="UP000027195">
    <property type="component" value="Unassembled WGS sequence"/>
</dbReference>
<dbReference type="GO" id="GO:0097602">
    <property type="term" value="F:cullin family protein binding"/>
    <property type="evidence" value="ECO:0007669"/>
    <property type="project" value="TreeGrafter"/>
</dbReference>
<dbReference type="Gene3D" id="1.10.238.10">
    <property type="entry name" value="EF-hand"/>
    <property type="match status" value="1"/>
</dbReference>
<dbReference type="HOGENOM" id="CLU_047042_3_2_1"/>
<gene>
    <name evidence="4" type="ORF">BOTBODRAFT_176610</name>
</gene>
<feature type="compositionally biased region" description="Low complexity" evidence="2">
    <location>
        <begin position="113"/>
        <end position="130"/>
    </location>
</feature>
<dbReference type="Pfam" id="PF03556">
    <property type="entry name" value="Cullin_binding"/>
    <property type="match status" value="1"/>
</dbReference>
<dbReference type="Gene3D" id="1.10.238.200">
    <property type="entry name" value="Cullin, PONY binding domain"/>
    <property type="match status" value="1"/>
</dbReference>
<evidence type="ECO:0000256" key="1">
    <source>
        <dbReference type="RuleBase" id="RU410713"/>
    </source>
</evidence>
<dbReference type="PANTHER" id="PTHR12281">
    <property type="entry name" value="RP42 RELATED"/>
    <property type="match status" value="1"/>
</dbReference>
<feature type="domain" description="DCUN1" evidence="3">
    <location>
        <begin position="291"/>
        <end position="392"/>
    </location>
</feature>
<dbReference type="OrthoDB" id="27198at2759"/>
<evidence type="ECO:0000256" key="2">
    <source>
        <dbReference type="SAM" id="MobiDB-lite"/>
    </source>
</evidence>
<name>A0A067MLF2_BOTB1</name>
<accession>A0A067MLF2</accession>
<organism evidence="4 5">
    <name type="scientific">Botryobasidium botryosum (strain FD-172 SS1)</name>
    <dbReference type="NCBI Taxonomy" id="930990"/>
    <lineage>
        <taxon>Eukaryota</taxon>
        <taxon>Fungi</taxon>
        <taxon>Dikarya</taxon>
        <taxon>Basidiomycota</taxon>
        <taxon>Agaricomycotina</taxon>
        <taxon>Agaricomycetes</taxon>
        <taxon>Cantharellales</taxon>
        <taxon>Botryobasidiaceae</taxon>
        <taxon>Botryobasidium</taxon>
    </lineage>
</organism>
<dbReference type="AlphaFoldDB" id="A0A067MLF2"/>
<feature type="compositionally biased region" description="Low complexity" evidence="2">
    <location>
        <begin position="30"/>
        <end position="69"/>
    </location>
</feature>
<evidence type="ECO:0000313" key="5">
    <source>
        <dbReference type="Proteomes" id="UP000027195"/>
    </source>
</evidence>
<dbReference type="GO" id="GO:0032182">
    <property type="term" value="F:ubiquitin-like protein binding"/>
    <property type="evidence" value="ECO:0007669"/>
    <property type="project" value="TreeGrafter"/>
</dbReference>
<protein>
    <recommendedName>
        <fullName evidence="1">Defective in cullin neddylation protein</fullName>
    </recommendedName>
</protein>
<reference evidence="5" key="1">
    <citation type="journal article" date="2014" name="Proc. Natl. Acad. Sci. U.S.A.">
        <title>Extensive sampling of basidiomycete genomes demonstrates inadequacy of the white-rot/brown-rot paradigm for wood decay fungi.</title>
        <authorList>
            <person name="Riley R."/>
            <person name="Salamov A.A."/>
            <person name="Brown D.W."/>
            <person name="Nagy L.G."/>
            <person name="Floudas D."/>
            <person name="Held B.W."/>
            <person name="Levasseur A."/>
            <person name="Lombard V."/>
            <person name="Morin E."/>
            <person name="Otillar R."/>
            <person name="Lindquist E.A."/>
            <person name="Sun H."/>
            <person name="LaButti K.M."/>
            <person name="Schmutz J."/>
            <person name="Jabbour D."/>
            <person name="Luo H."/>
            <person name="Baker S.E."/>
            <person name="Pisabarro A.G."/>
            <person name="Walton J.D."/>
            <person name="Blanchette R.A."/>
            <person name="Henrissat B."/>
            <person name="Martin F."/>
            <person name="Cullen D."/>
            <person name="Hibbett D.S."/>
            <person name="Grigoriev I.V."/>
        </authorList>
    </citation>
    <scope>NUCLEOTIDE SEQUENCE [LARGE SCALE GENOMIC DNA]</scope>
    <source>
        <strain evidence="5">FD-172 SS1</strain>
    </source>
</reference>
<dbReference type="InterPro" id="IPR014764">
    <property type="entry name" value="DCN-prot"/>
</dbReference>
<dbReference type="InterPro" id="IPR042460">
    <property type="entry name" value="DCN1-like_PONY"/>
</dbReference>
<dbReference type="GO" id="GO:0005886">
    <property type="term" value="C:plasma membrane"/>
    <property type="evidence" value="ECO:0007669"/>
    <property type="project" value="UniProtKB-ARBA"/>
</dbReference>
<dbReference type="GO" id="GO:0031624">
    <property type="term" value="F:ubiquitin conjugating enzyme binding"/>
    <property type="evidence" value="ECO:0007669"/>
    <property type="project" value="TreeGrafter"/>
</dbReference>
<dbReference type="InParanoid" id="A0A067MLF2"/>
<feature type="compositionally biased region" description="Basic and acidic residues" evidence="2">
    <location>
        <begin position="132"/>
        <end position="141"/>
    </location>
</feature>
<dbReference type="GO" id="GO:0045116">
    <property type="term" value="P:protein neddylation"/>
    <property type="evidence" value="ECO:0007669"/>
    <property type="project" value="TreeGrafter"/>
</dbReference>
<dbReference type="EMBL" id="KL198051">
    <property type="protein sequence ID" value="KDQ12391.1"/>
    <property type="molecule type" value="Genomic_DNA"/>
</dbReference>
<dbReference type="FunFam" id="1.10.238.200:FF:000003">
    <property type="entry name" value="DCN1-like protein 3"/>
    <property type="match status" value="1"/>
</dbReference>
<keyword evidence="5" id="KW-1185">Reference proteome</keyword>
<dbReference type="GO" id="GO:0000151">
    <property type="term" value="C:ubiquitin ligase complex"/>
    <property type="evidence" value="ECO:0007669"/>
    <property type="project" value="TreeGrafter"/>
</dbReference>
<dbReference type="STRING" id="930990.A0A067MLF2"/>
<proteinExistence type="predicted"/>